<dbReference type="PROSITE" id="PS51053">
    <property type="entry name" value="SERTA"/>
    <property type="match status" value="1"/>
</dbReference>
<keyword evidence="3" id="KW-1185">Reference proteome</keyword>
<dbReference type="GeneID" id="110075787"/>
<dbReference type="InterPro" id="IPR052262">
    <property type="entry name" value="E2F-SERTA_domain_protein"/>
</dbReference>
<dbReference type="Pfam" id="PF06031">
    <property type="entry name" value="SERTA"/>
    <property type="match status" value="1"/>
</dbReference>
<organism evidence="3 4">
    <name type="scientific">Pogona vitticeps</name>
    <name type="common">central bearded dragon</name>
    <dbReference type="NCBI Taxonomy" id="103695"/>
    <lineage>
        <taxon>Eukaryota</taxon>
        <taxon>Metazoa</taxon>
        <taxon>Chordata</taxon>
        <taxon>Craniata</taxon>
        <taxon>Vertebrata</taxon>
        <taxon>Euteleostomi</taxon>
        <taxon>Lepidosauria</taxon>
        <taxon>Squamata</taxon>
        <taxon>Bifurcata</taxon>
        <taxon>Unidentata</taxon>
        <taxon>Episquamata</taxon>
        <taxon>Toxicofera</taxon>
        <taxon>Iguania</taxon>
        <taxon>Acrodonta</taxon>
        <taxon>Agamidae</taxon>
        <taxon>Amphibolurinae</taxon>
        <taxon>Pogona</taxon>
    </lineage>
</organism>
<evidence type="ECO:0000259" key="2">
    <source>
        <dbReference type="PROSITE" id="PS51053"/>
    </source>
</evidence>
<dbReference type="InterPro" id="IPR009263">
    <property type="entry name" value="SERTA_dom"/>
</dbReference>
<feature type="region of interest" description="Disordered" evidence="1">
    <location>
        <begin position="136"/>
        <end position="162"/>
    </location>
</feature>
<proteinExistence type="predicted"/>
<dbReference type="PANTHER" id="PTHR16277">
    <property type="entry name" value="CELL DIVISION CYCLE ASSOCIATED PROTEIN 4/SERTA DOMAIN-CONTAINING PROTEIN 2"/>
    <property type="match status" value="1"/>
</dbReference>
<evidence type="ECO:0000256" key="1">
    <source>
        <dbReference type="SAM" id="MobiDB-lite"/>
    </source>
</evidence>
<protein>
    <submittedName>
        <fullName evidence="4">SERTA domain-containing protein 1</fullName>
    </submittedName>
</protein>
<evidence type="ECO:0000313" key="4">
    <source>
        <dbReference type="RefSeq" id="XP_072835714.1"/>
    </source>
</evidence>
<sequence>MLAKGVKRKRSEEEADPPSSSLFSLSVSKLHQSLQRIEPNLRRLVLVANTLRRLQGEMQPAPLVLNEAALPAVEASSISRHGAGGVPACTLSDTCRSPLPSPSPASHVDELLFSSMDLSVFSTLLDDLNATEGLGDSLSPSLVQPEGLFSPESARTSPPGPPTPLEILGPGGYLLEDGLEDIFEDIDTSMYDSNFWSPISLPGLKEGSSSPVQERSDLADLDYLMDILVEAQEL</sequence>
<accession>A0ABM5ERC9</accession>
<evidence type="ECO:0000313" key="3">
    <source>
        <dbReference type="Proteomes" id="UP001652642"/>
    </source>
</evidence>
<reference evidence="4" key="1">
    <citation type="submission" date="2025-08" db="UniProtKB">
        <authorList>
            <consortium name="RefSeq"/>
        </authorList>
    </citation>
    <scope>IDENTIFICATION</scope>
</reference>
<feature type="domain" description="SERTA" evidence="2">
    <location>
        <begin position="15"/>
        <end position="62"/>
    </location>
</feature>
<dbReference type="Proteomes" id="UP001652642">
    <property type="component" value="Chromosome 9"/>
</dbReference>
<dbReference type="RefSeq" id="XP_072835714.1">
    <property type="nucleotide sequence ID" value="XM_072979613.1"/>
</dbReference>
<gene>
    <name evidence="4" type="primary">LOC110075787</name>
</gene>
<dbReference type="PANTHER" id="PTHR16277:SF12">
    <property type="entry name" value="SERTA DOMAIN-CONTAINING PROTEIN 1"/>
    <property type="match status" value="1"/>
</dbReference>
<name>A0ABM5ERC9_9SAUR</name>
<feature type="region of interest" description="Disordered" evidence="1">
    <location>
        <begin position="1"/>
        <end position="22"/>
    </location>
</feature>